<evidence type="ECO:0000256" key="1">
    <source>
        <dbReference type="SAM" id="SignalP"/>
    </source>
</evidence>
<dbReference type="RefSeq" id="WP_145179813.1">
    <property type="nucleotide sequence ID" value="NZ_CP036266.1"/>
</dbReference>
<feature type="signal peptide" evidence="1">
    <location>
        <begin position="1"/>
        <end position="22"/>
    </location>
</feature>
<dbReference type="OrthoDB" id="489567at2"/>
<dbReference type="Proteomes" id="UP000320421">
    <property type="component" value="Chromosome"/>
</dbReference>
<accession>A0A517PG51</accession>
<evidence type="ECO:0000313" key="2">
    <source>
        <dbReference type="EMBL" id="QDT18360.1"/>
    </source>
</evidence>
<keyword evidence="1" id="KW-0732">Signal</keyword>
<evidence type="ECO:0000313" key="3">
    <source>
        <dbReference type="Proteomes" id="UP000320421"/>
    </source>
</evidence>
<reference evidence="2 3" key="1">
    <citation type="submission" date="2019-02" db="EMBL/GenBank/DDBJ databases">
        <title>Deep-cultivation of Planctomycetes and their phenomic and genomic characterization uncovers novel biology.</title>
        <authorList>
            <person name="Wiegand S."/>
            <person name="Jogler M."/>
            <person name="Boedeker C."/>
            <person name="Pinto D."/>
            <person name="Vollmers J."/>
            <person name="Rivas-Marin E."/>
            <person name="Kohn T."/>
            <person name="Peeters S.H."/>
            <person name="Heuer A."/>
            <person name="Rast P."/>
            <person name="Oberbeckmann S."/>
            <person name="Bunk B."/>
            <person name="Jeske O."/>
            <person name="Meyerdierks A."/>
            <person name="Storesund J.E."/>
            <person name="Kallscheuer N."/>
            <person name="Luecker S."/>
            <person name="Lage O.M."/>
            <person name="Pohl T."/>
            <person name="Merkel B.J."/>
            <person name="Hornburger P."/>
            <person name="Mueller R.-W."/>
            <person name="Bruemmer F."/>
            <person name="Labrenz M."/>
            <person name="Spormann A.M."/>
            <person name="Op den Camp H."/>
            <person name="Overmann J."/>
            <person name="Amann R."/>
            <person name="Jetten M.S.M."/>
            <person name="Mascher T."/>
            <person name="Medema M.H."/>
            <person name="Devos D.P."/>
            <person name="Kaster A.-K."/>
            <person name="Ovreas L."/>
            <person name="Rohde M."/>
            <person name="Galperin M.Y."/>
            <person name="Jogler C."/>
        </authorList>
    </citation>
    <scope>NUCLEOTIDE SEQUENCE [LARGE SCALE GENOMIC DNA]</scope>
    <source>
        <strain evidence="2 3">HG66A1</strain>
    </source>
</reference>
<protein>
    <submittedName>
        <fullName evidence="2">Uncharacterized protein</fullName>
    </submittedName>
</protein>
<keyword evidence="3" id="KW-1185">Reference proteome</keyword>
<proteinExistence type="predicted"/>
<dbReference type="EMBL" id="CP036266">
    <property type="protein sequence ID" value="QDT18360.1"/>
    <property type="molecule type" value="Genomic_DNA"/>
</dbReference>
<organism evidence="2 3">
    <name type="scientific">Gimesia chilikensis</name>
    <dbReference type="NCBI Taxonomy" id="2605989"/>
    <lineage>
        <taxon>Bacteria</taxon>
        <taxon>Pseudomonadati</taxon>
        <taxon>Planctomycetota</taxon>
        <taxon>Planctomycetia</taxon>
        <taxon>Planctomycetales</taxon>
        <taxon>Planctomycetaceae</taxon>
        <taxon>Gimesia</taxon>
    </lineage>
</organism>
<feature type="chain" id="PRO_5022091798" evidence="1">
    <location>
        <begin position="23"/>
        <end position="775"/>
    </location>
</feature>
<sequence length="775" mass="88459" precursor="true">MFRLRRSSVCLVLFTIIMPPLCLTDAVQGEVTRDSQDFTIEGIKYPTGSEIEVIGPLLYKGRPDRSDVRGAVQGTWINGKANLNQVRFHLGSEKKGGWPTYQDIQALEREAFYKVRGQIVDGRIEEERTSIVLIVRHLEKIEPRPIMFADLVDRNTTFTGTAAENGTFVTEQGQAKLQGLEQWPQAVQGQQVFVRGTLRQQPNGFQIEQAIWHPADLELLVDKPVALEGTLWDENHPSFMKYEKEFLYLSFPPSRRAMFLQKYQHRRVPVRVSGTLVRESRPPLNWNGPDLEAPFQACYVIRDARVEYLLPADFEYDEYKAIYSRHPVSQGVPELVAEYPFPGNRQEDPSDAQDFVWRNEATIQSILTGTTLRTRNVLTERMQDPQQPAELRKIYAAMLAHLNDQRGRDYLLKSLEDRSPDAFDDTVFCLGTFPSLGTGKICRQTDLDWAEAAMVKLMSDQTLINISKFHGHDYPYGVHFVTVADAVMLYSEIPAIMVQINSAATRKALMDYQFSEVYHSRDSYRSLNLINTWLHSTASFTVQELSMLENKPTGSIGGGYDRKQILSRYLKLENYSVLQRFLQEKDSSEYYDALREQLTPELVQALKTLLPQLQGEAREMVELLLIVNEPDPVPLIIQKLEASAWESKNLALYELIRLQDRRAVTPLVRILHTAPSNYFTADSWHISDRALDRALNVIALAGPSREIHELIELLSVDLSRFVTHSDRAYYQQKIALRLINLTGVSCGVDQAAWRAWERAELMPISPEVHGLVGQP</sequence>
<gene>
    <name evidence="2" type="ORF">HG66A1_01190</name>
</gene>
<name>A0A517PG51_9PLAN</name>
<dbReference type="AlphaFoldDB" id="A0A517PG51"/>